<feature type="compositionally biased region" description="Polar residues" evidence="5">
    <location>
        <begin position="145"/>
        <end position="157"/>
    </location>
</feature>
<accession>A0A8T1NR27</accession>
<feature type="compositionally biased region" description="Low complexity" evidence="5">
    <location>
        <begin position="533"/>
        <end position="559"/>
    </location>
</feature>
<dbReference type="CDD" id="cd16449">
    <property type="entry name" value="RING-HC"/>
    <property type="match status" value="1"/>
</dbReference>
<evidence type="ECO:0000256" key="2">
    <source>
        <dbReference type="ARBA" id="ARBA00022771"/>
    </source>
</evidence>
<comment type="caution">
    <text evidence="7">The sequence shown here is derived from an EMBL/GenBank/DDBJ whole genome shotgun (WGS) entry which is preliminary data.</text>
</comment>
<feature type="region of interest" description="Disordered" evidence="5">
    <location>
        <begin position="533"/>
        <end position="577"/>
    </location>
</feature>
<name>A0A8T1NR27_CARIL</name>
<dbReference type="PROSITE" id="PS00518">
    <property type="entry name" value="ZF_RING_1"/>
    <property type="match status" value="1"/>
</dbReference>
<feature type="region of interest" description="Disordered" evidence="5">
    <location>
        <begin position="256"/>
        <end position="432"/>
    </location>
</feature>
<feature type="region of interest" description="Disordered" evidence="5">
    <location>
        <begin position="595"/>
        <end position="636"/>
    </location>
</feature>
<feature type="compositionally biased region" description="Pro residues" evidence="5">
    <location>
        <begin position="355"/>
        <end position="369"/>
    </location>
</feature>
<feature type="region of interest" description="Disordered" evidence="5">
    <location>
        <begin position="1135"/>
        <end position="1157"/>
    </location>
</feature>
<feature type="domain" description="RING-type" evidence="6">
    <location>
        <begin position="20"/>
        <end position="59"/>
    </location>
</feature>
<feature type="compositionally biased region" description="Low complexity" evidence="5">
    <location>
        <begin position="456"/>
        <end position="476"/>
    </location>
</feature>
<feature type="region of interest" description="Disordered" evidence="5">
    <location>
        <begin position="451"/>
        <end position="490"/>
    </location>
</feature>
<feature type="region of interest" description="Disordered" evidence="5">
    <location>
        <begin position="144"/>
        <end position="214"/>
    </location>
</feature>
<dbReference type="SUPFAM" id="SSF49599">
    <property type="entry name" value="TRAF domain-like"/>
    <property type="match status" value="1"/>
</dbReference>
<reference evidence="7" key="1">
    <citation type="submission" date="2020-12" db="EMBL/GenBank/DDBJ databases">
        <title>WGS assembly of Carya illinoinensis cv. Pawnee.</title>
        <authorList>
            <person name="Platts A."/>
            <person name="Shu S."/>
            <person name="Wright S."/>
            <person name="Barry K."/>
            <person name="Edger P."/>
            <person name="Pires J.C."/>
            <person name="Schmutz J."/>
        </authorList>
    </citation>
    <scope>NUCLEOTIDE SEQUENCE</scope>
    <source>
        <tissue evidence="7">Leaf</tissue>
    </source>
</reference>
<evidence type="ECO:0000259" key="6">
    <source>
        <dbReference type="PROSITE" id="PS50089"/>
    </source>
</evidence>
<feature type="region of interest" description="Disordered" evidence="5">
    <location>
        <begin position="985"/>
        <end position="1016"/>
    </location>
</feature>
<dbReference type="InterPro" id="IPR001841">
    <property type="entry name" value="Znf_RING"/>
</dbReference>
<keyword evidence="1" id="KW-0479">Metal-binding</keyword>
<keyword evidence="8" id="KW-1185">Reference proteome</keyword>
<dbReference type="InterPro" id="IPR013083">
    <property type="entry name" value="Znf_RING/FYVE/PHD"/>
</dbReference>
<feature type="compositionally biased region" description="Polar residues" evidence="5">
    <location>
        <begin position="1000"/>
        <end position="1009"/>
    </location>
</feature>
<dbReference type="PROSITE" id="PS50089">
    <property type="entry name" value="ZF_RING_2"/>
    <property type="match status" value="1"/>
</dbReference>
<organism evidence="7 8">
    <name type="scientific">Carya illinoinensis</name>
    <name type="common">Pecan</name>
    <dbReference type="NCBI Taxonomy" id="32201"/>
    <lineage>
        <taxon>Eukaryota</taxon>
        <taxon>Viridiplantae</taxon>
        <taxon>Streptophyta</taxon>
        <taxon>Embryophyta</taxon>
        <taxon>Tracheophyta</taxon>
        <taxon>Spermatophyta</taxon>
        <taxon>Magnoliopsida</taxon>
        <taxon>eudicotyledons</taxon>
        <taxon>Gunneridae</taxon>
        <taxon>Pentapetalae</taxon>
        <taxon>rosids</taxon>
        <taxon>fabids</taxon>
        <taxon>Fagales</taxon>
        <taxon>Juglandaceae</taxon>
        <taxon>Carya</taxon>
    </lineage>
</organism>
<dbReference type="PANTHER" id="PTHR37393:SF1">
    <property type="entry name" value="AT-RICH INTERACTIVE DOMAIN-CONTAINING PROTEIN 1A-LIKE"/>
    <property type="match status" value="1"/>
</dbReference>
<dbReference type="SUPFAM" id="SSF57850">
    <property type="entry name" value="RING/U-box"/>
    <property type="match status" value="1"/>
</dbReference>
<dbReference type="Gene3D" id="3.30.40.10">
    <property type="entry name" value="Zinc/RING finger domain, C3HC4 (zinc finger)"/>
    <property type="match status" value="1"/>
</dbReference>
<evidence type="ECO:0000256" key="1">
    <source>
        <dbReference type="ARBA" id="ARBA00022723"/>
    </source>
</evidence>
<evidence type="ECO:0000256" key="5">
    <source>
        <dbReference type="SAM" id="MobiDB-lite"/>
    </source>
</evidence>
<feature type="compositionally biased region" description="Low complexity" evidence="5">
    <location>
        <begin position="158"/>
        <end position="207"/>
    </location>
</feature>
<keyword evidence="2 4" id="KW-0863">Zinc-finger</keyword>
<keyword evidence="3" id="KW-0862">Zinc</keyword>
<feature type="region of interest" description="Disordered" evidence="5">
    <location>
        <begin position="1061"/>
        <end position="1104"/>
    </location>
</feature>
<feature type="compositionally biased region" description="Low complexity" evidence="5">
    <location>
        <begin position="370"/>
        <end position="395"/>
    </location>
</feature>
<feature type="compositionally biased region" description="Pro residues" evidence="5">
    <location>
        <begin position="562"/>
        <end position="571"/>
    </location>
</feature>
<evidence type="ECO:0000313" key="7">
    <source>
        <dbReference type="EMBL" id="KAG6631327.1"/>
    </source>
</evidence>
<feature type="compositionally biased region" description="Pro residues" evidence="5">
    <location>
        <begin position="477"/>
        <end position="486"/>
    </location>
</feature>
<dbReference type="InterPro" id="IPR017907">
    <property type="entry name" value="Znf_RING_CS"/>
</dbReference>
<sequence length="1452" mass="157581">MGFDNECILNIQTLAGEYFCPVCRLLVYPNEALQSQCTHLYCKPCLTYIVSTTRACPYDGYLVTEADSKLLVESNKTLAETIGKIAVHCLYHRSGCTWQGPLSECTSHCSGCAFGNSPVVCNRCGIQIVHRQVQEHAQNCPGVQPQVQQAEGAQDTSAAGGTDTANQTQAATQPGVTATQAQTTQTAATTASGQDPNQQANPNPQSQALVQSAVPTPEQWYQQQQQYQQYYQQYPGYDPYQQHYQQYYPYQQPGVPQYHQQHLQAHPPQVAGQNQPLLQPQSQPPPQTLVQPQSQPHPQPTGQPPSQTHAQAPAVAQLQNQAQVNLQQQPQTAVLPHSQIQSQTNQPAPGQAHPHPQPYPQAHPHPTQPHPQQHVMVPQYQQPHHQMQHLQPQPHSAHHQAPVQQHSQPHPYLNPNVQPQMQHPPAHDVTGHQSYPQLHQQMHLVAPQQHTMHMNPQGGPHPQPQHSGQAPSQFPQQHPPMRPPPSTASIPNQQQAALLPLPGQVQNIHPAQQQPVQQSGHLIHQRPPIQPGQQIMAQQHVQQQQQQPFVPQSSFLQQQMPTPSPLRPQVPPHSYTQHTHAYPHLQQNAAFSHGSQNVAGRPMVPNHAVQSQPYPQYAGGVQARPMHPGASQPSASLNNMLRSEIQAQVSTEQQSGATSRSTLSVRQGDYAFEKGMGDQTVELSSENAAKKVSNDSDPASTSALGVDASEVKNVKSETDIKSKDDCESHVLGNGGLVKRMVKEEGVESNLENFNVSKSGELVSEIKKDVSEVSPRHLGNFALEDRERKDDLLLKNPPLHEPEQIEKLSGKLEKDASAIQQPSTAANEASQTLTMPSAHVSSSPAKNVIPKGAISQGPEVDGYKGLPPPSQVHSGGFIQSSHPGAIADQGRHFGSSSLQQRPPGAPLLQTPPFVLPHHQHPGGHPSAQFRPQGYGHIPEHLQAPASKLSLETPPGGILGPGSTSSFGRGPGYYDFPQRNFESLPVVSQGPHGQGHALPTNAAASRASQGESVGGPPFGMLPPGVVDSRGGMMARPHGPEGLMGQQRPPNPMDAELFINHRPSYMDSRRPDPNLPGSLGRGSVGQPSGVMGSNGAPGLDSSSTLGFRDDRSKLFPDDRFNSFLGREAAERGEFEDGLKQFPRPSHLDAELGPKFGNYSSRPREMGPYGLNSDTGFKLGPGAGSAHSGFLPSYDGGERPVGLPDSGRNHPDFLGPVTGYARRHMNGLTPRSPIREYHGISSRGFGGIPGQSGLDDFDGKESRRFGDPIGNSFHESRFPILPGHLQRGEFEGPGKLRMGEHLGPRNLPSHLRLGEPIGFGDYPGHARMGELPGLGDFESFGAGNRPGHPRFRSNFSLQGFPNDRGINTGDTESFGNPRKRKAASTGWCRICKVDCQTVGGLELHSQTREHQKMAMDMVRTIKQNAKKQKLSSSDPSSVEDASKSKNTSLDGHGNKH</sequence>
<feature type="region of interest" description="Disordered" evidence="5">
    <location>
        <begin position="686"/>
        <end position="705"/>
    </location>
</feature>
<protein>
    <recommendedName>
        <fullName evidence="6">RING-type domain-containing protein</fullName>
    </recommendedName>
</protein>
<gene>
    <name evidence="7" type="ORF">CIPAW_13G084000</name>
</gene>
<dbReference type="PANTHER" id="PTHR37393">
    <property type="entry name" value="AT-RICH INTERACTIVE DOMAIN-CONTAINING PROTEIN 1A-LIKE"/>
    <property type="match status" value="1"/>
</dbReference>
<dbReference type="Proteomes" id="UP000811609">
    <property type="component" value="Chromosome 13"/>
</dbReference>
<feature type="compositionally biased region" description="Low complexity" evidence="5">
    <location>
        <begin position="310"/>
        <end position="331"/>
    </location>
</feature>
<feature type="region of interest" description="Disordered" evidence="5">
    <location>
        <begin position="811"/>
        <end position="861"/>
    </location>
</feature>
<evidence type="ECO:0000313" key="8">
    <source>
        <dbReference type="Proteomes" id="UP000811609"/>
    </source>
</evidence>
<feature type="region of interest" description="Disordered" evidence="5">
    <location>
        <begin position="1353"/>
        <end position="1375"/>
    </location>
</feature>
<dbReference type="OrthoDB" id="9049620at2759"/>
<feature type="region of interest" description="Disordered" evidence="5">
    <location>
        <begin position="878"/>
        <end position="910"/>
    </location>
</feature>
<dbReference type="EMBL" id="CM031821">
    <property type="protein sequence ID" value="KAG6631327.1"/>
    <property type="molecule type" value="Genomic_DNA"/>
</dbReference>
<proteinExistence type="predicted"/>
<evidence type="ECO:0000256" key="4">
    <source>
        <dbReference type="PROSITE-ProRule" id="PRU00175"/>
    </source>
</evidence>
<dbReference type="GO" id="GO:0008270">
    <property type="term" value="F:zinc ion binding"/>
    <property type="evidence" value="ECO:0007669"/>
    <property type="project" value="UniProtKB-KW"/>
</dbReference>
<evidence type="ECO:0000256" key="3">
    <source>
        <dbReference type="ARBA" id="ARBA00022833"/>
    </source>
</evidence>
<feature type="region of interest" description="Disordered" evidence="5">
    <location>
        <begin position="1417"/>
        <end position="1452"/>
    </location>
</feature>
<feature type="compositionally biased region" description="Polar residues" evidence="5">
    <location>
        <begin position="817"/>
        <end position="844"/>
    </location>
</feature>